<evidence type="ECO:0000256" key="12">
    <source>
        <dbReference type="PIRSR" id="PIRSR036497-1"/>
    </source>
</evidence>
<comment type="pathway">
    <text evidence="2 14">Amino-acid biosynthesis; L-methionine biosynthesis via de novo pathway; L-homoserine from L-aspartate: step 3/3.</text>
</comment>
<keyword evidence="6 14" id="KW-0028">Amino-acid biosynthesis</keyword>
<dbReference type="RefSeq" id="WP_161977496.1">
    <property type="nucleotide sequence ID" value="NZ_BIFS01000001.1"/>
</dbReference>
<dbReference type="UniPathway" id="UPA00050">
    <property type="reaction ID" value="UER00063"/>
</dbReference>
<organism evidence="18 19">
    <name type="scientific">Dictyobacter kobayashii</name>
    <dbReference type="NCBI Taxonomy" id="2014872"/>
    <lineage>
        <taxon>Bacteria</taxon>
        <taxon>Bacillati</taxon>
        <taxon>Chloroflexota</taxon>
        <taxon>Ktedonobacteria</taxon>
        <taxon>Ktedonobacterales</taxon>
        <taxon>Dictyobacteraceae</taxon>
        <taxon>Dictyobacter</taxon>
    </lineage>
</organism>
<dbReference type="Gene3D" id="3.40.50.720">
    <property type="entry name" value="NAD(P)-binding Rossmann-like Domain"/>
    <property type="match status" value="1"/>
</dbReference>
<dbReference type="PIRSF" id="PIRSF036497">
    <property type="entry name" value="HDH_short"/>
    <property type="match status" value="1"/>
</dbReference>
<feature type="binding site" evidence="13">
    <location>
        <begin position="10"/>
        <end position="15"/>
    </location>
    <ligand>
        <name>NADP(+)</name>
        <dbReference type="ChEBI" id="CHEBI:58349"/>
    </ligand>
</feature>
<dbReference type="Proteomes" id="UP000287188">
    <property type="component" value="Unassembled WGS sequence"/>
</dbReference>
<comment type="caution">
    <text evidence="18">The sequence shown here is derived from an EMBL/GenBank/DDBJ whole genome shotgun (WGS) entry which is preliminary data.</text>
</comment>
<feature type="domain" description="Homoserine dehydrogenase catalytic" evidence="16">
    <location>
        <begin position="155"/>
        <end position="340"/>
    </location>
</feature>
<keyword evidence="7 14" id="KW-0791">Threonine biosynthesis</keyword>
<keyword evidence="10 14" id="KW-0486">Methionine biosynthesis</keyword>
<dbReference type="FunFam" id="3.30.360.10:FF:000005">
    <property type="entry name" value="Homoserine dehydrogenase"/>
    <property type="match status" value="1"/>
</dbReference>
<dbReference type="GO" id="GO:0050661">
    <property type="term" value="F:NADP binding"/>
    <property type="evidence" value="ECO:0007669"/>
    <property type="project" value="InterPro"/>
</dbReference>
<evidence type="ECO:0000313" key="18">
    <source>
        <dbReference type="EMBL" id="GCE20294.1"/>
    </source>
</evidence>
<evidence type="ECO:0000256" key="4">
    <source>
        <dbReference type="ARBA" id="ARBA00013213"/>
    </source>
</evidence>
<comment type="catalytic activity">
    <reaction evidence="11">
        <text>L-homoserine + NADP(+) = L-aspartate 4-semialdehyde + NADPH + H(+)</text>
        <dbReference type="Rhea" id="RHEA:15761"/>
        <dbReference type="ChEBI" id="CHEBI:15378"/>
        <dbReference type="ChEBI" id="CHEBI:57476"/>
        <dbReference type="ChEBI" id="CHEBI:57783"/>
        <dbReference type="ChEBI" id="CHEBI:58349"/>
        <dbReference type="ChEBI" id="CHEBI:537519"/>
        <dbReference type="EC" id="1.1.1.3"/>
    </reaction>
    <physiologicalReaction direction="right-to-left" evidence="11">
        <dbReference type="Rhea" id="RHEA:15763"/>
    </physiologicalReaction>
</comment>
<dbReference type="Pfam" id="PF00742">
    <property type="entry name" value="Homoserine_dh"/>
    <property type="match status" value="1"/>
</dbReference>
<dbReference type="GO" id="GO:0004412">
    <property type="term" value="F:homoserine dehydrogenase activity"/>
    <property type="evidence" value="ECO:0007669"/>
    <property type="project" value="UniProtKB-EC"/>
</dbReference>
<name>A0A402AMN0_9CHLR</name>
<dbReference type="SUPFAM" id="SSF55347">
    <property type="entry name" value="Glyceraldehyde-3-phosphate dehydrogenase-like, C-terminal domain"/>
    <property type="match status" value="1"/>
</dbReference>
<evidence type="ECO:0000256" key="6">
    <source>
        <dbReference type="ARBA" id="ARBA00022605"/>
    </source>
</evidence>
<dbReference type="InterPro" id="IPR001342">
    <property type="entry name" value="HDH_cat"/>
</dbReference>
<dbReference type="PANTHER" id="PTHR43331:SF1">
    <property type="entry name" value="HOMOSERINE DEHYDROGENASE"/>
    <property type="match status" value="1"/>
</dbReference>
<feature type="binding site" evidence="13">
    <location>
        <position position="99"/>
    </location>
    <ligand>
        <name>NADPH</name>
        <dbReference type="ChEBI" id="CHEBI:57783"/>
    </ligand>
</feature>
<evidence type="ECO:0000256" key="1">
    <source>
        <dbReference type="ARBA" id="ARBA00005056"/>
    </source>
</evidence>
<sequence length="345" mass="36883">MKTYNLCLLGFGNVGRALLLLLQEKTVELRERYSIEWCLTGVATRRLGWLANPDGLDVSALLAGQFEQIQSVETCHNVRDWLVVGKADVLFELTSLNVTSGQPAIEHIRAAHEHGAHAITANKGTVVHGYHELQALAQQQQRRFLFEATVIGGAPVFSLFNSALPAANILRFRGLLNATSNVIIEEMEQGKSFEQAVQTAQSLGIAETDPSADVDGWDAAVKVSAIATVLMHTPTSLEQIEVEGIRDLDVAQVQAARAAGTPYKLVAEIEKTTDGVKAFVKPLALAADDPLVAVKGGSLLAHFALDVIPGLTVTLDVPDNGPTGPVGPAVTAYDVLADFIRAVQP</sequence>
<evidence type="ECO:0000256" key="2">
    <source>
        <dbReference type="ARBA" id="ARBA00005062"/>
    </source>
</evidence>
<evidence type="ECO:0000256" key="3">
    <source>
        <dbReference type="ARBA" id="ARBA00006753"/>
    </source>
</evidence>
<dbReference type="PANTHER" id="PTHR43331">
    <property type="entry name" value="HOMOSERINE DEHYDROGENASE"/>
    <property type="match status" value="1"/>
</dbReference>
<keyword evidence="8 14" id="KW-0560">Oxidoreductase</keyword>
<dbReference type="InterPro" id="IPR036291">
    <property type="entry name" value="NAD(P)-bd_dom_sf"/>
</dbReference>
<feature type="binding site" evidence="13">
    <location>
        <position position="207"/>
    </location>
    <ligand>
        <name>L-homoserine</name>
        <dbReference type="ChEBI" id="CHEBI:57476"/>
    </ligand>
</feature>
<accession>A0A402AMN0</accession>
<evidence type="ECO:0000256" key="15">
    <source>
        <dbReference type="RuleBase" id="RU004171"/>
    </source>
</evidence>
<evidence type="ECO:0000256" key="10">
    <source>
        <dbReference type="ARBA" id="ARBA00023167"/>
    </source>
</evidence>
<feature type="domain" description="Aspartate/homoserine dehydrogenase NAD-binding" evidence="17">
    <location>
        <begin position="10"/>
        <end position="147"/>
    </location>
</feature>
<evidence type="ECO:0000256" key="11">
    <source>
        <dbReference type="ARBA" id="ARBA00048841"/>
    </source>
</evidence>
<comment type="similarity">
    <text evidence="3 15">Belongs to the homoserine dehydrogenase family.</text>
</comment>
<keyword evidence="9" id="KW-0915">Sodium</keyword>
<dbReference type="InterPro" id="IPR005106">
    <property type="entry name" value="Asp/hSer_DH_NAD-bd"/>
</dbReference>
<protein>
    <recommendedName>
        <fullName evidence="5 14">Homoserine dehydrogenase</fullName>
        <ecNumber evidence="4 14">1.1.1.3</ecNumber>
    </recommendedName>
</protein>
<gene>
    <name evidence="18" type="ORF">KDK_40940</name>
</gene>
<feature type="active site" description="Proton donor" evidence="12">
    <location>
        <position position="222"/>
    </location>
</feature>
<reference evidence="19" key="1">
    <citation type="submission" date="2018-12" db="EMBL/GenBank/DDBJ databases">
        <title>Tengunoibacter tsumagoiensis gen. nov., sp. nov., Dictyobacter kobayashii sp. nov., D. alpinus sp. nov., and D. joshuensis sp. nov. and description of Dictyobacteraceae fam. nov. within the order Ktedonobacterales isolated from Tengu-no-mugimeshi.</title>
        <authorList>
            <person name="Wang C.M."/>
            <person name="Zheng Y."/>
            <person name="Sakai Y."/>
            <person name="Toyoda A."/>
            <person name="Minakuchi Y."/>
            <person name="Abe K."/>
            <person name="Yokota A."/>
            <person name="Yabe S."/>
        </authorList>
    </citation>
    <scope>NUCLEOTIDE SEQUENCE [LARGE SCALE GENOMIC DNA]</scope>
    <source>
        <strain evidence="19">Uno11</strain>
    </source>
</reference>
<comment type="pathway">
    <text evidence="1 14">Amino-acid biosynthesis; L-threonine biosynthesis; L-threonine from L-aspartate: step 3/5.</text>
</comment>
<dbReference type="EMBL" id="BIFS01000001">
    <property type="protein sequence ID" value="GCE20294.1"/>
    <property type="molecule type" value="Genomic_DNA"/>
</dbReference>
<dbReference type="InterPro" id="IPR022697">
    <property type="entry name" value="HDH_short"/>
</dbReference>
<evidence type="ECO:0000256" key="5">
    <source>
        <dbReference type="ARBA" id="ARBA00013376"/>
    </source>
</evidence>
<proteinExistence type="inferred from homology"/>
<evidence type="ECO:0000256" key="14">
    <source>
        <dbReference type="RuleBase" id="RU000579"/>
    </source>
</evidence>
<feature type="binding site" evidence="13">
    <location>
        <position position="123"/>
    </location>
    <ligand>
        <name>NADPH</name>
        <dbReference type="ChEBI" id="CHEBI:57783"/>
    </ligand>
</feature>
<dbReference type="Gene3D" id="3.30.360.10">
    <property type="entry name" value="Dihydrodipicolinate Reductase, domain 2"/>
    <property type="match status" value="1"/>
</dbReference>
<keyword evidence="19" id="KW-1185">Reference proteome</keyword>
<evidence type="ECO:0000256" key="13">
    <source>
        <dbReference type="PIRSR" id="PIRSR036497-2"/>
    </source>
</evidence>
<evidence type="ECO:0000256" key="7">
    <source>
        <dbReference type="ARBA" id="ARBA00022697"/>
    </source>
</evidence>
<dbReference type="Pfam" id="PF03447">
    <property type="entry name" value="NAD_binding_3"/>
    <property type="match status" value="1"/>
</dbReference>
<dbReference type="PROSITE" id="PS01042">
    <property type="entry name" value="HOMOSER_DHGENASE"/>
    <property type="match status" value="1"/>
</dbReference>
<evidence type="ECO:0000259" key="16">
    <source>
        <dbReference type="Pfam" id="PF00742"/>
    </source>
</evidence>
<dbReference type="InterPro" id="IPR019811">
    <property type="entry name" value="HDH_CS"/>
</dbReference>
<dbReference type="EC" id="1.1.1.3" evidence="4 14"/>
<dbReference type="AlphaFoldDB" id="A0A402AMN0"/>
<evidence type="ECO:0000256" key="8">
    <source>
        <dbReference type="ARBA" id="ARBA00023002"/>
    </source>
</evidence>
<dbReference type="UniPathway" id="UPA00051">
    <property type="reaction ID" value="UER00465"/>
</dbReference>
<dbReference type="GO" id="GO:0009088">
    <property type="term" value="P:threonine biosynthetic process"/>
    <property type="evidence" value="ECO:0007669"/>
    <property type="project" value="UniProtKB-UniPathway"/>
</dbReference>
<evidence type="ECO:0000256" key="9">
    <source>
        <dbReference type="ARBA" id="ARBA00023053"/>
    </source>
</evidence>
<dbReference type="SUPFAM" id="SSF51735">
    <property type="entry name" value="NAD(P)-binding Rossmann-fold domains"/>
    <property type="match status" value="1"/>
</dbReference>
<evidence type="ECO:0000259" key="17">
    <source>
        <dbReference type="Pfam" id="PF03447"/>
    </source>
</evidence>
<keyword evidence="13 14" id="KW-0521">NADP</keyword>
<evidence type="ECO:0000313" key="19">
    <source>
        <dbReference type="Proteomes" id="UP000287188"/>
    </source>
</evidence>
<dbReference type="GO" id="GO:0009086">
    <property type="term" value="P:methionine biosynthetic process"/>
    <property type="evidence" value="ECO:0007669"/>
    <property type="project" value="UniProtKB-KW"/>
</dbReference>